<evidence type="ECO:0000313" key="13">
    <source>
        <dbReference type="EMBL" id="KAK4209881.1"/>
    </source>
</evidence>
<feature type="region of interest" description="Disordered" evidence="10">
    <location>
        <begin position="484"/>
        <end position="513"/>
    </location>
</feature>
<keyword evidence="11" id="KW-1133">Transmembrane helix</keyword>
<dbReference type="GO" id="GO:0008496">
    <property type="term" value="F:mannan endo-1,6-alpha-mannosidase activity"/>
    <property type="evidence" value="ECO:0007669"/>
    <property type="project" value="UniProtKB-EC"/>
</dbReference>
<dbReference type="PANTHER" id="PTHR12145">
    <property type="entry name" value="MANNAN ENDO-1,6-ALPHA-MANNOSIDASE DCW1"/>
    <property type="match status" value="1"/>
</dbReference>
<dbReference type="InterPro" id="IPR008928">
    <property type="entry name" value="6-hairpin_glycosidase_sf"/>
</dbReference>
<dbReference type="InterPro" id="IPR014480">
    <property type="entry name" value="Mannan-1_6-alpha_mannosidase"/>
</dbReference>
<evidence type="ECO:0000313" key="14">
    <source>
        <dbReference type="Proteomes" id="UP001301769"/>
    </source>
</evidence>
<dbReference type="GO" id="GO:0012505">
    <property type="term" value="C:endomembrane system"/>
    <property type="evidence" value="ECO:0007669"/>
    <property type="project" value="UniProtKB-SubCell"/>
</dbReference>
<accession>A0AAN6Y202</accession>
<keyword evidence="7 11" id="KW-0472">Membrane</keyword>
<keyword evidence="9" id="KW-0326">Glycosidase</keyword>
<evidence type="ECO:0000256" key="2">
    <source>
        <dbReference type="ARBA" id="ARBA00004308"/>
    </source>
</evidence>
<proteinExistence type="inferred from homology"/>
<evidence type="ECO:0000256" key="7">
    <source>
        <dbReference type="ARBA" id="ARBA00023136"/>
    </source>
</evidence>
<reference evidence="13" key="2">
    <citation type="submission" date="2023-05" db="EMBL/GenBank/DDBJ databases">
        <authorList>
            <consortium name="Lawrence Berkeley National Laboratory"/>
            <person name="Steindorff A."/>
            <person name="Hensen N."/>
            <person name="Bonometti L."/>
            <person name="Westerberg I."/>
            <person name="Brannstrom I.O."/>
            <person name="Guillou S."/>
            <person name="Cros-Aarteil S."/>
            <person name="Calhoun S."/>
            <person name="Haridas S."/>
            <person name="Kuo A."/>
            <person name="Mondo S."/>
            <person name="Pangilinan J."/>
            <person name="Riley R."/>
            <person name="Labutti K."/>
            <person name="Andreopoulos B."/>
            <person name="Lipzen A."/>
            <person name="Chen C."/>
            <person name="Yanf M."/>
            <person name="Daum C."/>
            <person name="Ng V."/>
            <person name="Clum A."/>
            <person name="Ohm R."/>
            <person name="Martin F."/>
            <person name="Silar P."/>
            <person name="Natvig D."/>
            <person name="Lalanne C."/>
            <person name="Gautier V."/>
            <person name="Ament-Velasquez S.L."/>
            <person name="Kruys A."/>
            <person name="Hutchinson M.I."/>
            <person name="Powell A.J."/>
            <person name="Barry K."/>
            <person name="Miller A.N."/>
            <person name="Grigoriev I.V."/>
            <person name="Debuchy R."/>
            <person name="Gladieux P."/>
            <person name="Thoren M.H."/>
            <person name="Johannesson H."/>
        </authorList>
    </citation>
    <scope>NUCLEOTIDE SEQUENCE</scope>
    <source>
        <strain evidence="13">PSN293</strain>
    </source>
</reference>
<evidence type="ECO:0000256" key="3">
    <source>
        <dbReference type="ARBA" id="ARBA00009699"/>
    </source>
</evidence>
<feature type="compositionally biased region" description="Basic and acidic residues" evidence="10">
    <location>
        <begin position="487"/>
        <end position="498"/>
    </location>
</feature>
<dbReference type="AlphaFoldDB" id="A0AAN6Y202"/>
<evidence type="ECO:0000256" key="9">
    <source>
        <dbReference type="ARBA" id="ARBA00023295"/>
    </source>
</evidence>
<dbReference type="Proteomes" id="UP001301769">
    <property type="component" value="Unassembled WGS sequence"/>
</dbReference>
<name>A0AAN6Y202_9PEZI</name>
<feature type="chain" id="PRO_5043033601" description="mannan endo-1,6-alpha-mannosidase" evidence="12">
    <location>
        <begin position="26"/>
        <end position="605"/>
    </location>
</feature>
<comment type="catalytic activity">
    <reaction evidence="1">
        <text>Random hydrolysis of (1-&gt;6)-alpha-D-mannosidic linkages in unbranched (1-&gt;6)-mannans.</text>
        <dbReference type="EC" id="3.2.1.101"/>
    </reaction>
</comment>
<keyword evidence="5 12" id="KW-0732">Signal</keyword>
<keyword evidence="6" id="KW-0378">Hydrolase</keyword>
<gene>
    <name evidence="13" type="ORF">QBC37DRAFT_44709</name>
</gene>
<evidence type="ECO:0000256" key="1">
    <source>
        <dbReference type="ARBA" id="ARBA00001452"/>
    </source>
</evidence>
<feature type="signal peptide" evidence="12">
    <location>
        <begin position="1"/>
        <end position="25"/>
    </location>
</feature>
<keyword evidence="14" id="KW-1185">Reference proteome</keyword>
<evidence type="ECO:0000256" key="4">
    <source>
        <dbReference type="ARBA" id="ARBA00012350"/>
    </source>
</evidence>
<organism evidence="13 14">
    <name type="scientific">Rhypophila decipiens</name>
    <dbReference type="NCBI Taxonomy" id="261697"/>
    <lineage>
        <taxon>Eukaryota</taxon>
        <taxon>Fungi</taxon>
        <taxon>Dikarya</taxon>
        <taxon>Ascomycota</taxon>
        <taxon>Pezizomycotina</taxon>
        <taxon>Sordariomycetes</taxon>
        <taxon>Sordariomycetidae</taxon>
        <taxon>Sordariales</taxon>
        <taxon>Naviculisporaceae</taxon>
        <taxon>Rhypophila</taxon>
    </lineage>
</organism>
<evidence type="ECO:0000256" key="11">
    <source>
        <dbReference type="SAM" id="Phobius"/>
    </source>
</evidence>
<feature type="transmembrane region" description="Helical" evidence="11">
    <location>
        <begin position="442"/>
        <end position="464"/>
    </location>
</feature>
<dbReference type="GO" id="GO:0016052">
    <property type="term" value="P:carbohydrate catabolic process"/>
    <property type="evidence" value="ECO:0007669"/>
    <property type="project" value="InterPro"/>
</dbReference>
<dbReference type="SUPFAM" id="SSF48208">
    <property type="entry name" value="Six-hairpin glycosidases"/>
    <property type="match status" value="1"/>
</dbReference>
<evidence type="ECO:0000256" key="10">
    <source>
        <dbReference type="SAM" id="MobiDB-lite"/>
    </source>
</evidence>
<dbReference type="Gene3D" id="1.50.10.20">
    <property type="match status" value="1"/>
</dbReference>
<dbReference type="EC" id="3.2.1.101" evidence="4"/>
<sequence>MHGWWTTRGAGFAWCLLMVTRLSPAYQFDAASHDSIKSVASSLAQDLMGLYDVDRPGAVPGLLPEPYYWWEAGALMGAMVDYWAYTGDTQWVNLTKEGLLFQTGPNNDYMPPNQTMTEGNDDQGFWALAAMSAAEYNFQNPPSDKPQWLALAQAVFNTQAARWETQECGGGLRWQIFTWNNGYDYKNTISQACFFNLAARLALYTGNQSYADWADKTWDWMESTDLLDPETYYVYDGVLASNCSNITPYQWTYNAGAFLLGASAMYNYTSGKTRQVWRTRLDGLLNGTMIFFQGNNSDIMSEVACEPVDLCDVDQQSFKAYLSRWMAAAIKWAPWTSGRILPLLRSTSIAAVSTCKGGPNGRMCGLKWTTPGSYDGFSGVGQQMAVMQVVLSNLIPSSADPLTTQTGGTSVGDPAAGGQDISRLDPFTTLDFLAPVTTSARAGAAVITALMILFLIGGCLFMLVDEKSEKTLWQMFLGLDTTTKPGGWRDTDDTDQIKSSDTPGSLGREPLIGSPNIPLTTLTNRTGDNMVIKVHHTTTLSSDQAISPTQTMSRQLSWKHVERRNPQIIVSKYWDGTSYHDEQRTARPSGSRQRLSKKRPEMLRD</sequence>
<keyword evidence="11" id="KW-0812">Transmembrane</keyword>
<reference evidence="13" key="1">
    <citation type="journal article" date="2023" name="Mol. Phylogenet. Evol.">
        <title>Genome-scale phylogeny and comparative genomics of the fungal order Sordariales.</title>
        <authorList>
            <person name="Hensen N."/>
            <person name="Bonometti L."/>
            <person name="Westerberg I."/>
            <person name="Brannstrom I.O."/>
            <person name="Guillou S."/>
            <person name="Cros-Aarteil S."/>
            <person name="Calhoun S."/>
            <person name="Haridas S."/>
            <person name="Kuo A."/>
            <person name="Mondo S."/>
            <person name="Pangilinan J."/>
            <person name="Riley R."/>
            <person name="LaButti K."/>
            <person name="Andreopoulos B."/>
            <person name="Lipzen A."/>
            <person name="Chen C."/>
            <person name="Yan M."/>
            <person name="Daum C."/>
            <person name="Ng V."/>
            <person name="Clum A."/>
            <person name="Steindorff A."/>
            <person name="Ohm R.A."/>
            <person name="Martin F."/>
            <person name="Silar P."/>
            <person name="Natvig D.O."/>
            <person name="Lalanne C."/>
            <person name="Gautier V."/>
            <person name="Ament-Velasquez S.L."/>
            <person name="Kruys A."/>
            <person name="Hutchinson M.I."/>
            <person name="Powell A.J."/>
            <person name="Barry K."/>
            <person name="Miller A.N."/>
            <person name="Grigoriev I.V."/>
            <person name="Debuchy R."/>
            <person name="Gladieux P."/>
            <person name="Hiltunen Thoren M."/>
            <person name="Johannesson H."/>
        </authorList>
    </citation>
    <scope>NUCLEOTIDE SEQUENCE</scope>
    <source>
        <strain evidence="13">PSN293</strain>
    </source>
</reference>
<comment type="similarity">
    <text evidence="3">Belongs to the glycosyl hydrolase 76 family.</text>
</comment>
<comment type="subcellular location">
    <subcellularLocation>
        <location evidence="2">Endomembrane system</location>
    </subcellularLocation>
</comment>
<feature type="region of interest" description="Disordered" evidence="10">
    <location>
        <begin position="579"/>
        <end position="605"/>
    </location>
</feature>
<dbReference type="Pfam" id="PF03663">
    <property type="entry name" value="Glyco_hydro_76"/>
    <property type="match status" value="1"/>
</dbReference>
<evidence type="ECO:0000256" key="6">
    <source>
        <dbReference type="ARBA" id="ARBA00022801"/>
    </source>
</evidence>
<dbReference type="InterPro" id="IPR005198">
    <property type="entry name" value="Glyco_hydro_76"/>
</dbReference>
<keyword evidence="8" id="KW-0325">Glycoprotein</keyword>
<dbReference type="PANTHER" id="PTHR12145:SF36">
    <property type="entry name" value="MANNAN ENDO-1,6-ALPHA-MANNOSIDASE DCW1"/>
    <property type="match status" value="1"/>
</dbReference>
<dbReference type="GO" id="GO:0009272">
    <property type="term" value="P:fungal-type cell wall biogenesis"/>
    <property type="evidence" value="ECO:0007669"/>
    <property type="project" value="TreeGrafter"/>
</dbReference>
<comment type="caution">
    <text evidence="13">The sequence shown here is derived from an EMBL/GenBank/DDBJ whole genome shotgun (WGS) entry which is preliminary data.</text>
</comment>
<evidence type="ECO:0000256" key="5">
    <source>
        <dbReference type="ARBA" id="ARBA00022729"/>
    </source>
</evidence>
<evidence type="ECO:0000256" key="8">
    <source>
        <dbReference type="ARBA" id="ARBA00023180"/>
    </source>
</evidence>
<dbReference type="FunFam" id="1.50.10.20:FF:000006">
    <property type="entry name" value="Mannan endo-1,6-alpha-mannosidase"/>
    <property type="match status" value="1"/>
</dbReference>
<protein>
    <recommendedName>
        <fullName evidence="4">mannan endo-1,6-alpha-mannosidase</fullName>
        <ecNumber evidence="4">3.2.1.101</ecNumber>
    </recommendedName>
</protein>
<dbReference type="EMBL" id="MU858191">
    <property type="protein sequence ID" value="KAK4209881.1"/>
    <property type="molecule type" value="Genomic_DNA"/>
</dbReference>
<evidence type="ECO:0000256" key="12">
    <source>
        <dbReference type="SAM" id="SignalP"/>
    </source>
</evidence>